<evidence type="ECO:0000313" key="3">
    <source>
        <dbReference type="RefSeq" id="XP_072835726.1"/>
    </source>
</evidence>
<organism evidence="2 3">
    <name type="scientific">Pogona vitticeps</name>
    <name type="common">central bearded dragon</name>
    <dbReference type="NCBI Taxonomy" id="103695"/>
    <lineage>
        <taxon>Eukaryota</taxon>
        <taxon>Metazoa</taxon>
        <taxon>Chordata</taxon>
        <taxon>Craniata</taxon>
        <taxon>Vertebrata</taxon>
        <taxon>Euteleostomi</taxon>
        <taxon>Lepidosauria</taxon>
        <taxon>Squamata</taxon>
        <taxon>Bifurcata</taxon>
        <taxon>Unidentata</taxon>
        <taxon>Episquamata</taxon>
        <taxon>Toxicofera</taxon>
        <taxon>Iguania</taxon>
        <taxon>Acrodonta</taxon>
        <taxon>Agamidae</taxon>
        <taxon>Amphibolurinae</taxon>
        <taxon>Pogona</taxon>
    </lineage>
</organism>
<accession>A0ABM5ERF2</accession>
<dbReference type="Proteomes" id="UP001652642">
    <property type="component" value="Chromosome 9"/>
</dbReference>
<protein>
    <submittedName>
        <fullName evidence="3">Uncharacterized protein isoform X2</fullName>
    </submittedName>
</protein>
<keyword evidence="2" id="KW-1185">Reference proteome</keyword>
<evidence type="ECO:0000256" key="1">
    <source>
        <dbReference type="SAM" id="MobiDB-lite"/>
    </source>
</evidence>
<name>A0ABM5ERF2_9SAUR</name>
<proteinExistence type="predicted"/>
<feature type="region of interest" description="Disordered" evidence="1">
    <location>
        <begin position="139"/>
        <end position="194"/>
    </location>
</feature>
<reference evidence="3" key="1">
    <citation type="submission" date="2025-08" db="UniProtKB">
        <authorList>
            <consortium name="RefSeq"/>
        </authorList>
    </citation>
    <scope>IDENTIFICATION</scope>
</reference>
<gene>
    <name evidence="3" type="primary">LOC110082782</name>
</gene>
<dbReference type="GeneID" id="110082782"/>
<evidence type="ECO:0000313" key="2">
    <source>
        <dbReference type="Proteomes" id="UP001652642"/>
    </source>
</evidence>
<dbReference type="RefSeq" id="XP_072835726.1">
    <property type="nucleotide sequence ID" value="XM_072979625.1"/>
</dbReference>
<feature type="region of interest" description="Disordered" evidence="1">
    <location>
        <begin position="14"/>
        <end position="38"/>
    </location>
</feature>
<sequence>MIVEAPAHVQKAASSHAALLPEAASPQSPGTKSPGCAPLLLADHVGGPLLLQALLGSPLPPGAAGAEEQEVPNRPASGHGGLLSRLSRLEAEVQYLSQELRAEKLLWSSRYLELLREQQGLLAQLQGQDQTLWLQDLEGQTDAWGPPDGPRGPSDPGSTARGVGTQTGEEGAAGPRRRRDVPGQQGAWSRLPPT</sequence>